<dbReference type="EMBL" id="JBHMBE010000001">
    <property type="protein sequence ID" value="MFB9644518.1"/>
    <property type="molecule type" value="Genomic_DNA"/>
</dbReference>
<feature type="compositionally biased region" description="Basic and acidic residues" evidence="1">
    <location>
        <begin position="1"/>
        <end position="13"/>
    </location>
</feature>
<accession>A0ABV5SVZ8</accession>
<reference evidence="2 3" key="1">
    <citation type="submission" date="2024-09" db="EMBL/GenBank/DDBJ databases">
        <authorList>
            <person name="Sun Q."/>
            <person name="Mori K."/>
        </authorList>
    </citation>
    <scope>NUCLEOTIDE SEQUENCE [LARGE SCALE GENOMIC DNA]</scope>
    <source>
        <strain evidence="2 3">JCM 1342</strain>
    </source>
</reference>
<dbReference type="Proteomes" id="UP001589611">
    <property type="component" value="Unassembled WGS sequence"/>
</dbReference>
<evidence type="ECO:0000256" key="1">
    <source>
        <dbReference type="SAM" id="MobiDB-lite"/>
    </source>
</evidence>
<evidence type="ECO:0000313" key="3">
    <source>
        <dbReference type="Proteomes" id="UP001589611"/>
    </source>
</evidence>
<name>A0ABV5SVZ8_9MICO</name>
<feature type="region of interest" description="Disordered" evidence="1">
    <location>
        <begin position="1"/>
        <end position="31"/>
    </location>
</feature>
<keyword evidence="3" id="KW-1185">Reference proteome</keyword>
<evidence type="ECO:0000313" key="2">
    <source>
        <dbReference type="EMBL" id="MFB9644518.1"/>
    </source>
</evidence>
<protein>
    <submittedName>
        <fullName evidence="2">Uncharacterized protein</fullName>
    </submittedName>
</protein>
<comment type="caution">
    <text evidence="2">The sequence shown here is derived from an EMBL/GenBank/DDBJ whole genome shotgun (WGS) entry which is preliminary data.</text>
</comment>
<organism evidence="2 3">
    <name type="scientific">Microbacterium terregens</name>
    <dbReference type="NCBI Taxonomy" id="69363"/>
    <lineage>
        <taxon>Bacteria</taxon>
        <taxon>Bacillati</taxon>
        <taxon>Actinomycetota</taxon>
        <taxon>Actinomycetes</taxon>
        <taxon>Micrococcales</taxon>
        <taxon>Microbacteriaceae</taxon>
        <taxon>Microbacterium</taxon>
    </lineage>
</organism>
<sequence>MSERDIRQFRRAQETIGQTRTAARAASTPDHARDALLAQIRRTLDTPDRVSLRRAKDERDRAVKGYGSALDYSQGWVADSVRRYVGAISAEAAANRAEVRQTRELLAALLALHDRQSKTPIEQDTSEGPA</sequence>
<gene>
    <name evidence="2" type="ORF">ACFFPJ_01760</name>
</gene>
<dbReference type="RefSeq" id="WP_344711084.1">
    <property type="nucleotide sequence ID" value="NZ_BAAAWH010000001.1"/>
</dbReference>
<proteinExistence type="predicted"/>